<feature type="transmembrane region" description="Helical" evidence="1">
    <location>
        <begin position="107"/>
        <end position="130"/>
    </location>
</feature>
<dbReference type="Proteomes" id="UP000007129">
    <property type="component" value="Unassembled WGS sequence"/>
</dbReference>
<evidence type="ECO:0000256" key="1">
    <source>
        <dbReference type="SAM" id="Phobius"/>
    </source>
</evidence>
<dbReference type="InParanoid" id="K2SGU8"/>
<name>K2SGU8_MACPH</name>
<dbReference type="AlphaFoldDB" id="K2SGU8"/>
<keyword evidence="1" id="KW-0812">Transmembrane</keyword>
<feature type="transmembrane region" description="Helical" evidence="1">
    <location>
        <begin position="21"/>
        <end position="49"/>
    </location>
</feature>
<keyword evidence="1" id="KW-1133">Transmembrane helix</keyword>
<evidence type="ECO:0000313" key="2">
    <source>
        <dbReference type="EMBL" id="EKG21679.1"/>
    </source>
</evidence>
<dbReference type="HOGENOM" id="CLU_1256232_0_0_1"/>
<dbReference type="EMBL" id="AHHD01000041">
    <property type="protein sequence ID" value="EKG21679.1"/>
    <property type="molecule type" value="Genomic_DNA"/>
</dbReference>
<reference evidence="2 3" key="1">
    <citation type="journal article" date="2012" name="BMC Genomics">
        <title>Tools to kill: Genome of one of the most destructive plant pathogenic fungi Macrophomina phaseolina.</title>
        <authorList>
            <person name="Islam M.S."/>
            <person name="Haque M.S."/>
            <person name="Islam M.M."/>
            <person name="Emdad E.M."/>
            <person name="Halim A."/>
            <person name="Hossen Q.M.M."/>
            <person name="Hossain M.Z."/>
            <person name="Ahmed B."/>
            <person name="Rahim S."/>
            <person name="Rahman M.S."/>
            <person name="Alam M.M."/>
            <person name="Hou S."/>
            <person name="Wan X."/>
            <person name="Saito J.A."/>
            <person name="Alam M."/>
        </authorList>
    </citation>
    <scope>NUCLEOTIDE SEQUENCE [LARGE SCALE GENOMIC DNA]</scope>
    <source>
        <strain evidence="2 3">MS6</strain>
    </source>
</reference>
<comment type="caution">
    <text evidence="2">The sequence shown here is derived from an EMBL/GenBank/DDBJ whole genome shotgun (WGS) entry which is preliminary data.</text>
</comment>
<organism evidence="2 3">
    <name type="scientific">Macrophomina phaseolina (strain MS6)</name>
    <name type="common">Charcoal rot fungus</name>
    <dbReference type="NCBI Taxonomy" id="1126212"/>
    <lineage>
        <taxon>Eukaryota</taxon>
        <taxon>Fungi</taxon>
        <taxon>Dikarya</taxon>
        <taxon>Ascomycota</taxon>
        <taxon>Pezizomycotina</taxon>
        <taxon>Dothideomycetes</taxon>
        <taxon>Dothideomycetes incertae sedis</taxon>
        <taxon>Botryosphaeriales</taxon>
        <taxon>Botryosphaeriaceae</taxon>
        <taxon>Macrophomina</taxon>
    </lineage>
</organism>
<keyword evidence="1" id="KW-0472">Membrane</keyword>
<proteinExistence type="predicted"/>
<accession>K2SGU8</accession>
<feature type="transmembrane region" description="Helical" evidence="1">
    <location>
        <begin position="150"/>
        <end position="173"/>
    </location>
</feature>
<protein>
    <submittedName>
        <fullName evidence="2">Uncharacterized protein</fullName>
    </submittedName>
</protein>
<evidence type="ECO:0000313" key="3">
    <source>
        <dbReference type="Proteomes" id="UP000007129"/>
    </source>
</evidence>
<gene>
    <name evidence="2" type="ORF">MPH_00989</name>
</gene>
<feature type="transmembrane region" description="Helical" evidence="1">
    <location>
        <begin position="69"/>
        <end position="95"/>
    </location>
</feature>
<dbReference type="VEuPathDB" id="FungiDB:MPH_00989"/>
<sequence length="220" mass="24269">MDVPTRENPVPEPARWLEINALGWTPVPIIALVITLGFVATIIFSVRIVDYKNINGTDADGFFGSTYGIVSNPLGIGLTFMLSLSGIAQPLIWALALSNTHDITSRITTICATFIGWSVGGLLGEIYWTAVTGGEMSYIMSYVLLNTPMSGYMAIISVVYGLQILILGAWYIYYLRENRALPYAEVRRLNPGVMSDWAERRGMLEIGGVPGRGDMFRFYP</sequence>